<name>A0ACD3SL63_9BURK</name>
<dbReference type="EMBL" id="AKCV02000026">
    <property type="protein sequence ID" value="TMS56920.1"/>
    <property type="molecule type" value="Genomic_DNA"/>
</dbReference>
<protein>
    <submittedName>
        <fullName evidence="1">tRNA cyclic N6-threonylcarbamoyladenosine(37) synthase TcdA</fullName>
    </submittedName>
</protein>
<sequence>MLSASILPGAAHDEHEAEHARRFGGVGRLYGEAALERFMSAHVCVVGIGGVGSWAVEALARNAIGTLTLIDLDHVAPSNTNRQIHALGDAYGKAKVDAMAERIQAINPRCTVRAVDDFITVDNVPEMMAPGYDYVIDAIDAVRPKTALIAWCRAHGVPLITCGSAGGQFDPTRIVVSDLSRTEQDPMLAKVRRNLRNEHAFPRQRRHKFGVLAVSSTEPLHYPEPAACDIDGSPAAAPQGLACAGFGSSICVTATFGMTAAAEVLKALAGMATQPEPEMLAVPDINAAAGRD</sequence>
<comment type="caution">
    <text evidence="1">The sequence shown here is derived from an EMBL/GenBank/DDBJ whole genome shotgun (WGS) entry which is preliminary data.</text>
</comment>
<proteinExistence type="predicted"/>
<keyword evidence="2" id="KW-1185">Reference proteome</keyword>
<organism evidence="1 2">
    <name type="scientific">Imbroritus primus</name>
    <dbReference type="NCBI Taxonomy" id="3058603"/>
    <lineage>
        <taxon>Bacteria</taxon>
        <taxon>Pseudomonadati</taxon>
        <taxon>Pseudomonadota</taxon>
        <taxon>Betaproteobacteria</taxon>
        <taxon>Burkholderiales</taxon>
        <taxon>Burkholderiaceae</taxon>
        <taxon>Imbroritus</taxon>
    </lineage>
</organism>
<evidence type="ECO:0000313" key="2">
    <source>
        <dbReference type="Proteomes" id="UP000004277"/>
    </source>
</evidence>
<accession>A0ACD3SL63</accession>
<dbReference type="Proteomes" id="UP000004277">
    <property type="component" value="Unassembled WGS sequence"/>
</dbReference>
<gene>
    <name evidence="1" type="primary">tcdA</name>
    <name evidence="1" type="ORF">MW7_017370</name>
</gene>
<reference evidence="1" key="1">
    <citation type="submission" date="2019-05" db="EMBL/GenBank/DDBJ databases">
        <title>Revised genome assembly of Burkholderiaceae (previously Ralstonia) sp. PBA.</title>
        <authorList>
            <person name="Gan H.M."/>
        </authorList>
    </citation>
    <scope>NUCLEOTIDE SEQUENCE</scope>
    <source>
        <strain evidence="1">PBA</strain>
    </source>
</reference>
<evidence type="ECO:0000313" key="1">
    <source>
        <dbReference type="EMBL" id="TMS56920.1"/>
    </source>
</evidence>